<dbReference type="PANTHER" id="PTHR37535:SF2">
    <property type="entry name" value="FINGER DOMAIN PROTEIN, PUTATIVE (AFU_ORTHOLOGUE AFUA_6G09300)-RELATED"/>
    <property type="match status" value="1"/>
</dbReference>
<name>A0A5N7D9N3_9EURO</name>
<dbReference type="RefSeq" id="XP_031939787.1">
    <property type="nucleotide sequence ID" value="XM_032084939.1"/>
</dbReference>
<dbReference type="Proteomes" id="UP000325579">
    <property type="component" value="Unassembled WGS sequence"/>
</dbReference>
<evidence type="ECO:0000313" key="2">
    <source>
        <dbReference type="Proteomes" id="UP000325579"/>
    </source>
</evidence>
<dbReference type="EMBL" id="ML736787">
    <property type="protein sequence ID" value="KAE8402468.1"/>
    <property type="molecule type" value="Genomic_DNA"/>
</dbReference>
<accession>A0A5N7D9N3</accession>
<evidence type="ECO:0000313" key="1">
    <source>
        <dbReference type="EMBL" id="KAE8402468.1"/>
    </source>
</evidence>
<dbReference type="PANTHER" id="PTHR37535">
    <property type="entry name" value="FLUG DOMAIN PROTEIN"/>
    <property type="match status" value="1"/>
</dbReference>
<dbReference type="InterPro" id="IPR021842">
    <property type="entry name" value="DUF3435"/>
</dbReference>
<organism evidence="1 2">
    <name type="scientific">Aspergillus pseudonomiae</name>
    <dbReference type="NCBI Taxonomy" id="1506151"/>
    <lineage>
        <taxon>Eukaryota</taxon>
        <taxon>Fungi</taxon>
        <taxon>Dikarya</taxon>
        <taxon>Ascomycota</taxon>
        <taxon>Pezizomycotina</taxon>
        <taxon>Eurotiomycetes</taxon>
        <taxon>Eurotiomycetidae</taxon>
        <taxon>Eurotiales</taxon>
        <taxon>Aspergillaceae</taxon>
        <taxon>Aspergillus</taxon>
        <taxon>Aspergillus subgen. Circumdati</taxon>
    </lineage>
</organism>
<sequence>MGKAARTDIRSLMDNYNLDKQPRANIPICIEDMLFTVNRKNAIYLLQFKHIRLTLQRDPHSGPPKPMIEIEPQFVKSVLEITSFNTFAPPEVVYGVSLVFSPHVLLSIILFYIELPLPLKPEIQNYFVFPNVAVVTSQPRILWETRLTEGALDAQLRTVSDIHRFLNSFFLAPIPLQGDRELIDQSGK</sequence>
<dbReference type="GeneID" id="43669630"/>
<reference evidence="1 2" key="1">
    <citation type="submission" date="2019-04" db="EMBL/GenBank/DDBJ databases">
        <authorList>
            <consortium name="DOE Joint Genome Institute"/>
            <person name="Mondo S."/>
            <person name="Kjaerbolling I."/>
            <person name="Vesth T."/>
            <person name="Frisvad J.C."/>
            <person name="Nybo J.L."/>
            <person name="Theobald S."/>
            <person name="Kildgaard S."/>
            <person name="Isbrandt T."/>
            <person name="Kuo A."/>
            <person name="Sato A."/>
            <person name="Lyhne E.K."/>
            <person name="Kogle M.E."/>
            <person name="Wiebenga A."/>
            <person name="Kun R.S."/>
            <person name="Lubbers R.J."/>
            <person name="Makela M.R."/>
            <person name="Barry K."/>
            <person name="Chovatia M."/>
            <person name="Clum A."/>
            <person name="Daum C."/>
            <person name="Haridas S."/>
            <person name="He G."/>
            <person name="LaButti K."/>
            <person name="Lipzen A."/>
            <person name="Riley R."/>
            <person name="Salamov A."/>
            <person name="Simmons B.A."/>
            <person name="Magnuson J.K."/>
            <person name="Henrissat B."/>
            <person name="Mortensen U.H."/>
            <person name="Larsen T.O."/>
            <person name="Devries R.P."/>
            <person name="Grigoriev I.V."/>
            <person name="Machida M."/>
            <person name="Baker S.E."/>
            <person name="Andersen M.R."/>
            <person name="Cantor M.N."/>
            <person name="Hua S.X."/>
        </authorList>
    </citation>
    <scope>NUCLEOTIDE SEQUENCE [LARGE SCALE GENOMIC DNA]</scope>
    <source>
        <strain evidence="1 2">CBS 119388</strain>
    </source>
</reference>
<accession>A0A5N6HZ07</accession>
<proteinExistence type="predicted"/>
<dbReference type="OrthoDB" id="4509084at2759"/>
<gene>
    <name evidence="1" type="ORF">BDV37DRAFT_272785</name>
</gene>
<dbReference type="Pfam" id="PF11917">
    <property type="entry name" value="DUF3435"/>
    <property type="match status" value="2"/>
</dbReference>
<dbReference type="AlphaFoldDB" id="A0A5N7D9N3"/>
<protein>
    <submittedName>
        <fullName evidence="1">Uncharacterized protein</fullName>
    </submittedName>
</protein>
<keyword evidence="2" id="KW-1185">Reference proteome</keyword>